<dbReference type="Pfam" id="PF00588">
    <property type="entry name" value="SpoU_methylase"/>
    <property type="match status" value="1"/>
</dbReference>
<dbReference type="GO" id="GO:0032259">
    <property type="term" value="P:methylation"/>
    <property type="evidence" value="ECO:0007669"/>
    <property type="project" value="UniProtKB-KW"/>
</dbReference>
<keyword evidence="1 4" id="KW-0489">Methyltransferase</keyword>
<comment type="caution">
    <text evidence="4">The sequence shown here is derived from an EMBL/GenBank/DDBJ whole genome shotgun (WGS) entry which is preliminary data.</text>
</comment>
<evidence type="ECO:0000313" key="5">
    <source>
        <dbReference type="Proteomes" id="UP000776276"/>
    </source>
</evidence>
<keyword evidence="5" id="KW-1185">Reference proteome</keyword>
<gene>
    <name evidence="4" type="ORF">KOF26_06505</name>
</gene>
<dbReference type="EMBL" id="JAHKRT010000003">
    <property type="protein sequence ID" value="MBU3077515.1"/>
    <property type="molecule type" value="Genomic_DNA"/>
</dbReference>
<reference evidence="4 5" key="1">
    <citation type="submission" date="2021-06" db="EMBL/GenBank/DDBJ databases">
        <title>Sphingomonas sp. XMGL2, whole genome shotgun sequencing project.</title>
        <authorList>
            <person name="Zhao G."/>
            <person name="Shen L."/>
        </authorList>
    </citation>
    <scope>NUCLEOTIDE SEQUENCE [LARGE SCALE GENOMIC DNA]</scope>
    <source>
        <strain evidence="4 5">XMGL2</strain>
    </source>
</reference>
<dbReference type="InterPro" id="IPR051259">
    <property type="entry name" value="rRNA_Methyltransferase"/>
</dbReference>
<dbReference type="PANTHER" id="PTHR43191:SF12">
    <property type="entry name" value="RRNA METHYLASE"/>
    <property type="match status" value="1"/>
</dbReference>
<accession>A0ABS6BJW9</accession>
<keyword evidence="2" id="KW-0808">Transferase</keyword>
<dbReference type="RefSeq" id="WP_216322088.1">
    <property type="nucleotide sequence ID" value="NZ_JAHKRT010000003.1"/>
</dbReference>
<dbReference type="GO" id="GO:0008168">
    <property type="term" value="F:methyltransferase activity"/>
    <property type="evidence" value="ECO:0007669"/>
    <property type="project" value="UniProtKB-KW"/>
</dbReference>
<dbReference type="PANTHER" id="PTHR43191">
    <property type="entry name" value="RRNA METHYLTRANSFERASE 3"/>
    <property type="match status" value="1"/>
</dbReference>
<protein>
    <submittedName>
        <fullName evidence="4">RNA methyltransferase</fullName>
    </submittedName>
</protein>
<evidence type="ECO:0000259" key="3">
    <source>
        <dbReference type="Pfam" id="PF00588"/>
    </source>
</evidence>
<name>A0ABS6BJW9_9SPHN</name>
<dbReference type="CDD" id="cd18095">
    <property type="entry name" value="SpoU-like_rRNA-MTase"/>
    <property type="match status" value="1"/>
</dbReference>
<dbReference type="InterPro" id="IPR001537">
    <property type="entry name" value="SpoU_MeTrfase"/>
</dbReference>
<sequence>MPRIIAIDDPADPRIEPYRDIRERDLVGRAGGFVAEGRVVIEKLVGSSGCRLDSLLIAAHRLPTMADLLARLDEDMPVFAASQAVINVIAGFPLHRGLLAIGRRVDPPDAGRLLAALPQAADILVLSAIANHDNMGGIFRNAAAFGVRAVLLDAACCDPLYRKAIRVSVGAALLVPFARLAPDTDIPGLLARHGLRMVALSPRGRIDLVDLGAAPRNAVLLGAEGPGLSARILDQGHSVRLSMAGDFDSLNVATTSGIVLHHLFVAARRGG</sequence>
<evidence type="ECO:0000313" key="4">
    <source>
        <dbReference type="EMBL" id="MBU3077515.1"/>
    </source>
</evidence>
<organism evidence="4 5">
    <name type="scientific">Sphingomonas quercus</name>
    <dbReference type="NCBI Taxonomy" id="2842451"/>
    <lineage>
        <taxon>Bacteria</taxon>
        <taxon>Pseudomonadati</taxon>
        <taxon>Pseudomonadota</taxon>
        <taxon>Alphaproteobacteria</taxon>
        <taxon>Sphingomonadales</taxon>
        <taxon>Sphingomonadaceae</taxon>
        <taxon>Sphingomonas</taxon>
    </lineage>
</organism>
<dbReference type="Proteomes" id="UP000776276">
    <property type="component" value="Unassembled WGS sequence"/>
</dbReference>
<proteinExistence type="predicted"/>
<evidence type="ECO:0000256" key="2">
    <source>
        <dbReference type="ARBA" id="ARBA00022679"/>
    </source>
</evidence>
<feature type="domain" description="tRNA/rRNA methyltransferase SpoU type" evidence="3">
    <location>
        <begin position="123"/>
        <end position="261"/>
    </location>
</feature>
<evidence type="ECO:0000256" key="1">
    <source>
        <dbReference type="ARBA" id="ARBA00022603"/>
    </source>
</evidence>